<evidence type="ECO:0000313" key="2">
    <source>
        <dbReference type="Proteomes" id="UP001500279"/>
    </source>
</evidence>
<protein>
    <recommendedName>
        <fullName evidence="3">DUF1795 domain-containing protein</fullName>
    </recommendedName>
</protein>
<evidence type="ECO:0000313" key="1">
    <source>
        <dbReference type="EMBL" id="GAA0770331.1"/>
    </source>
</evidence>
<sequence length="163" mass="17183">MSGCSPALDWREGRVVDASLQFVLPCRPDHHERVLPLAGVPVRLQMQVCEAEGQTFAVSVADMGEPARVGPALQDLRVAFERNLGQPAAAAPSAPAWLPPGATPQPAAGRWPLLGKTPAGEAVHAELALAARGTWVVQATVLARGPLSAEATQVFWEGLRFAP</sequence>
<proteinExistence type="predicted"/>
<organism evidence="1 2">
    <name type="scientific">Ideonella azotifigens</name>
    <dbReference type="NCBI Taxonomy" id="513160"/>
    <lineage>
        <taxon>Bacteria</taxon>
        <taxon>Pseudomonadati</taxon>
        <taxon>Pseudomonadota</taxon>
        <taxon>Betaproteobacteria</taxon>
        <taxon>Burkholderiales</taxon>
        <taxon>Sphaerotilaceae</taxon>
        <taxon>Ideonella</taxon>
    </lineage>
</organism>
<name>A0ABN1KLE6_9BURK</name>
<evidence type="ECO:0008006" key="3">
    <source>
        <dbReference type="Google" id="ProtNLM"/>
    </source>
</evidence>
<dbReference type="EMBL" id="BAAAEW010000049">
    <property type="protein sequence ID" value="GAA0770331.1"/>
    <property type="molecule type" value="Genomic_DNA"/>
</dbReference>
<comment type="caution">
    <text evidence="1">The sequence shown here is derived from an EMBL/GenBank/DDBJ whole genome shotgun (WGS) entry which is preliminary data.</text>
</comment>
<dbReference type="RefSeq" id="WP_231013162.1">
    <property type="nucleotide sequence ID" value="NZ_BAAAEW010000049.1"/>
</dbReference>
<keyword evidence="2" id="KW-1185">Reference proteome</keyword>
<reference evidence="1 2" key="1">
    <citation type="journal article" date="2019" name="Int. J. Syst. Evol. Microbiol.">
        <title>The Global Catalogue of Microorganisms (GCM) 10K type strain sequencing project: providing services to taxonomists for standard genome sequencing and annotation.</title>
        <authorList>
            <consortium name="The Broad Institute Genomics Platform"/>
            <consortium name="The Broad Institute Genome Sequencing Center for Infectious Disease"/>
            <person name="Wu L."/>
            <person name="Ma J."/>
        </authorList>
    </citation>
    <scope>NUCLEOTIDE SEQUENCE [LARGE SCALE GENOMIC DNA]</scope>
    <source>
        <strain evidence="1 2">JCM 15503</strain>
    </source>
</reference>
<dbReference type="Proteomes" id="UP001500279">
    <property type="component" value="Unassembled WGS sequence"/>
</dbReference>
<gene>
    <name evidence="1" type="ORF">GCM10009107_62020</name>
</gene>
<accession>A0ABN1KLE6</accession>